<dbReference type="EC" id="1.14.14.5" evidence="2 7"/>
<evidence type="ECO:0000256" key="3">
    <source>
        <dbReference type="ARBA" id="ARBA00022630"/>
    </source>
</evidence>
<dbReference type="InterPro" id="IPR011251">
    <property type="entry name" value="Luciferase-like_dom"/>
</dbReference>
<evidence type="ECO:0000256" key="2">
    <source>
        <dbReference type="ARBA" id="ARBA00012113"/>
    </source>
</evidence>
<dbReference type="RefSeq" id="WP_249231079.1">
    <property type="nucleotide sequence ID" value="NZ_JAKPBZ010000115.1"/>
</dbReference>
<protein>
    <recommendedName>
        <fullName evidence="2 7">Alkanesulfonate monooxygenase</fullName>
        <ecNumber evidence="2 7">1.14.14.5</ecNumber>
    </recommendedName>
    <alternativeName>
        <fullName evidence="7">FMNH2-dependent aliphatic sulfonate monooxygenase</fullName>
    </alternativeName>
</protein>
<dbReference type="SUPFAM" id="SSF51679">
    <property type="entry name" value="Bacterial luciferase-like"/>
    <property type="match status" value="1"/>
</dbReference>
<dbReference type="Proteomes" id="UP001203069">
    <property type="component" value="Unassembled WGS sequence"/>
</dbReference>
<dbReference type="CDD" id="cd01094">
    <property type="entry name" value="Alkanesulfonate_monoxygenase"/>
    <property type="match status" value="1"/>
</dbReference>
<evidence type="ECO:0000256" key="5">
    <source>
        <dbReference type="ARBA" id="ARBA00023002"/>
    </source>
</evidence>
<comment type="caution">
    <text evidence="10">The sequence shown here is derived from an EMBL/GenBank/DDBJ whole genome shotgun (WGS) entry which is preliminary data.</text>
</comment>
<dbReference type="NCBIfam" id="TIGR03565">
    <property type="entry name" value="alk_sulf_monoox"/>
    <property type="match status" value="1"/>
</dbReference>
<evidence type="ECO:0000256" key="8">
    <source>
        <dbReference type="SAM" id="MobiDB-lite"/>
    </source>
</evidence>
<proteinExistence type="inferred from homology"/>
<dbReference type="HAMAP" id="MF_01229">
    <property type="entry name" value="Alkanesulf_monooxygen"/>
    <property type="match status" value="1"/>
</dbReference>
<feature type="domain" description="Luciferase-like" evidence="9">
    <location>
        <begin position="10"/>
        <end position="331"/>
    </location>
</feature>
<accession>A0ABT0MY62</accession>
<comment type="function">
    <text evidence="7">Catalyzes the desulfonation of aliphatic sulfonates.</text>
</comment>
<comment type="similarity">
    <text evidence="1 7">Belongs to the SsuD family.</text>
</comment>
<dbReference type="PANTHER" id="PTHR42847:SF4">
    <property type="entry name" value="ALKANESULFONATE MONOOXYGENASE-RELATED"/>
    <property type="match status" value="1"/>
</dbReference>
<comment type="catalytic activity">
    <reaction evidence="7">
        <text>an alkanesulfonate + FMNH2 + O2 = an aldehyde + FMN + sulfite + H2O + 2 H(+)</text>
        <dbReference type="Rhea" id="RHEA:23064"/>
        <dbReference type="ChEBI" id="CHEBI:15377"/>
        <dbReference type="ChEBI" id="CHEBI:15378"/>
        <dbReference type="ChEBI" id="CHEBI:15379"/>
        <dbReference type="ChEBI" id="CHEBI:17359"/>
        <dbReference type="ChEBI" id="CHEBI:17478"/>
        <dbReference type="ChEBI" id="CHEBI:57618"/>
        <dbReference type="ChEBI" id="CHEBI:58210"/>
        <dbReference type="ChEBI" id="CHEBI:134249"/>
        <dbReference type="EC" id="1.14.14.5"/>
    </reaction>
</comment>
<dbReference type="InterPro" id="IPR050172">
    <property type="entry name" value="SsuD_RutA_monooxygenase"/>
</dbReference>
<dbReference type="InterPro" id="IPR036661">
    <property type="entry name" value="Luciferase-like_sf"/>
</dbReference>
<dbReference type="NCBIfam" id="NF001939">
    <property type="entry name" value="PRK00719.1"/>
    <property type="match status" value="1"/>
</dbReference>
<gene>
    <name evidence="7 10" type="primary">ssuD</name>
    <name evidence="10" type="ORF">MFP26_19085</name>
</gene>
<dbReference type="GO" id="GO:0004497">
    <property type="term" value="F:monooxygenase activity"/>
    <property type="evidence" value="ECO:0007669"/>
    <property type="project" value="UniProtKB-KW"/>
</dbReference>
<evidence type="ECO:0000256" key="1">
    <source>
        <dbReference type="ARBA" id="ARBA00007044"/>
    </source>
</evidence>
<keyword evidence="3 7" id="KW-0285">Flavoprotein</keyword>
<dbReference type="PANTHER" id="PTHR42847">
    <property type="entry name" value="ALKANESULFONATE MONOOXYGENASE"/>
    <property type="match status" value="1"/>
</dbReference>
<evidence type="ECO:0000313" key="10">
    <source>
        <dbReference type="EMBL" id="MCL2894781.1"/>
    </source>
</evidence>
<keyword evidence="6 7" id="KW-0503">Monooxygenase</keyword>
<dbReference type="InterPro" id="IPR019911">
    <property type="entry name" value="Alkanesulphonate_mOase_FMN-dep"/>
</dbReference>
<evidence type="ECO:0000256" key="7">
    <source>
        <dbReference type="HAMAP-Rule" id="MF_01229"/>
    </source>
</evidence>
<organism evidence="10 11">
    <name type="scientific">Brenneria tiliae</name>
    <dbReference type="NCBI Taxonomy" id="2914984"/>
    <lineage>
        <taxon>Bacteria</taxon>
        <taxon>Pseudomonadati</taxon>
        <taxon>Pseudomonadota</taxon>
        <taxon>Gammaproteobacteria</taxon>
        <taxon>Enterobacterales</taxon>
        <taxon>Pectobacteriaceae</taxon>
        <taxon>Brenneria</taxon>
    </lineage>
</organism>
<evidence type="ECO:0000256" key="6">
    <source>
        <dbReference type="ARBA" id="ARBA00023033"/>
    </source>
</evidence>
<keyword evidence="5 7" id="KW-0560">Oxidoreductase</keyword>
<name>A0ABT0MY62_9GAMM</name>
<keyword evidence="4 7" id="KW-0288">FMN</keyword>
<evidence type="ECO:0000259" key="9">
    <source>
        <dbReference type="Pfam" id="PF00296"/>
    </source>
</evidence>
<sequence length="391" mass="42517">MSQPLKQNINVFWFLPTHGDGRYLGTTEGGRAVDLPYLQQVALAADNLGYYGVLIPTGKSCEDSWLIASALAPITRRLRYLVAVRPGLQPPSLAARMAATLDRLSAGRLLINVVTGGDPVENRGDGIFLSHAERYEVTQEFLTVYSRLLKGEKVDFTGKHIRVEGAEILFPPVQENGPPLYFGGSSPEAIDVAANQIDSYLTWGEPVEQVAEKLALVRERAAAAGRTLSYGIRLHVIVRETEEEAWAAADRLIAHLDEETIASAQKIFARMDSTGQQRMSALHGGSRDSLRIGPNLWAGVGLVRGGAGTALVGNPQQVAERIREYQALGIENFIFSGYPHLEEAHRFAELVMPLLPLSEAAERQARQVNTGPFGETIGGDKRPANKQASAS</sequence>
<feature type="region of interest" description="Disordered" evidence="8">
    <location>
        <begin position="365"/>
        <end position="391"/>
    </location>
</feature>
<evidence type="ECO:0000256" key="4">
    <source>
        <dbReference type="ARBA" id="ARBA00022643"/>
    </source>
</evidence>
<dbReference type="Gene3D" id="3.20.20.30">
    <property type="entry name" value="Luciferase-like domain"/>
    <property type="match status" value="1"/>
</dbReference>
<comment type="subunit">
    <text evidence="7">Homotetramer.</text>
</comment>
<dbReference type="EMBL" id="JAKPBZ010000115">
    <property type="protein sequence ID" value="MCL2894781.1"/>
    <property type="molecule type" value="Genomic_DNA"/>
</dbReference>
<dbReference type="Pfam" id="PF00296">
    <property type="entry name" value="Bac_luciferase"/>
    <property type="match status" value="1"/>
</dbReference>
<reference evidence="10 11" key="1">
    <citation type="submission" date="2022-02" db="EMBL/GenBank/DDBJ databases">
        <title>Description of Brenneria tiliae sp. nov. isolated from symptomatic Tilia x moltkei and Tilia x europaea trees in the UK.</title>
        <authorList>
            <person name="Kile H."/>
        </authorList>
    </citation>
    <scope>NUCLEOTIDE SEQUENCE [LARGE SCALE GENOMIC DNA]</scope>
    <source>
        <strain evidence="10 11">MC1SB4.1</strain>
    </source>
</reference>
<evidence type="ECO:0000313" key="11">
    <source>
        <dbReference type="Proteomes" id="UP001203069"/>
    </source>
</evidence>
<keyword evidence="11" id="KW-1185">Reference proteome</keyword>
<comment type="miscellaneous">
    <text evidence="7">FMNH(2) which is absolutely required for this enzymatic reaction, is provided by SsuE.</text>
</comment>